<dbReference type="OrthoDB" id="290311at2"/>
<dbReference type="EMBL" id="CP036266">
    <property type="protein sequence ID" value="QDT21348.1"/>
    <property type="molecule type" value="Genomic_DNA"/>
</dbReference>
<keyword evidence="2" id="KW-1185">Reference proteome</keyword>
<proteinExistence type="predicted"/>
<dbReference type="Proteomes" id="UP000320421">
    <property type="component" value="Chromosome"/>
</dbReference>
<dbReference type="RefSeq" id="WP_145185548.1">
    <property type="nucleotide sequence ID" value="NZ_CP036266.1"/>
</dbReference>
<accession>A0A517PPR4</accession>
<organism evidence="1 2">
    <name type="scientific">Gimesia chilikensis</name>
    <dbReference type="NCBI Taxonomy" id="2605989"/>
    <lineage>
        <taxon>Bacteria</taxon>
        <taxon>Pseudomonadati</taxon>
        <taxon>Planctomycetota</taxon>
        <taxon>Planctomycetia</taxon>
        <taxon>Planctomycetales</taxon>
        <taxon>Planctomycetaceae</taxon>
        <taxon>Gimesia</taxon>
    </lineage>
</organism>
<dbReference type="Gene3D" id="3.30.1340.30">
    <property type="match status" value="1"/>
</dbReference>
<evidence type="ECO:0000313" key="2">
    <source>
        <dbReference type="Proteomes" id="UP000320421"/>
    </source>
</evidence>
<name>A0A517PPR4_9PLAN</name>
<evidence type="ECO:0000313" key="1">
    <source>
        <dbReference type="EMBL" id="QDT21348.1"/>
    </source>
</evidence>
<reference evidence="1 2" key="1">
    <citation type="submission" date="2019-02" db="EMBL/GenBank/DDBJ databases">
        <title>Deep-cultivation of Planctomycetes and their phenomic and genomic characterization uncovers novel biology.</title>
        <authorList>
            <person name="Wiegand S."/>
            <person name="Jogler M."/>
            <person name="Boedeker C."/>
            <person name="Pinto D."/>
            <person name="Vollmers J."/>
            <person name="Rivas-Marin E."/>
            <person name="Kohn T."/>
            <person name="Peeters S.H."/>
            <person name="Heuer A."/>
            <person name="Rast P."/>
            <person name="Oberbeckmann S."/>
            <person name="Bunk B."/>
            <person name="Jeske O."/>
            <person name="Meyerdierks A."/>
            <person name="Storesund J.E."/>
            <person name="Kallscheuer N."/>
            <person name="Luecker S."/>
            <person name="Lage O.M."/>
            <person name="Pohl T."/>
            <person name="Merkel B.J."/>
            <person name="Hornburger P."/>
            <person name="Mueller R.-W."/>
            <person name="Bruemmer F."/>
            <person name="Labrenz M."/>
            <person name="Spormann A.M."/>
            <person name="Op den Camp H."/>
            <person name="Overmann J."/>
            <person name="Amann R."/>
            <person name="Jetten M.S.M."/>
            <person name="Mascher T."/>
            <person name="Medema M.H."/>
            <person name="Devos D.P."/>
            <person name="Kaster A.-K."/>
            <person name="Ovreas L."/>
            <person name="Rohde M."/>
            <person name="Galperin M.Y."/>
            <person name="Jogler C."/>
        </authorList>
    </citation>
    <scope>NUCLEOTIDE SEQUENCE [LARGE SCALE GENOMIC DNA]</scope>
    <source>
        <strain evidence="1 2">HG66A1</strain>
    </source>
</reference>
<sequence>MLKLQEAILPEEGITHRIQDTIHQLGYPQLRQIRCESMGSTLILQGELSSWYELQLILKIAVNEPEVERVENQIQVRSGYQFSLVTD</sequence>
<dbReference type="AlphaFoldDB" id="A0A517PPR4"/>
<protein>
    <recommendedName>
        <fullName evidence="3">BON domain protein</fullName>
    </recommendedName>
</protein>
<evidence type="ECO:0008006" key="3">
    <source>
        <dbReference type="Google" id="ProtNLM"/>
    </source>
</evidence>
<gene>
    <name evidence="1" type="ORF">HG66A1_31470</name>
</gene>